<name>A0A0E2M6B1_PORGN</name>
<reference evidence="1 2" key="1">
    <citation type="submission" date="2013-06" db="EMBL/GenBank/DDBJ databases">
        <authorList>
            <person name="Weinstock G."/>
            <person name="Sodergren E."/>
            <person name="Lobos E.A."/>
            <person name="Fulton L."/>
            <person name="Fulton R."/>
            <person name="Courtney L."/>
            <person name="Fronick C."/>
            <person name="O'Laughlin M."/>
            <person name="Godfrey J."/>
            <person name="Wilson R.M."/>
            <person name="Miner T."/>
            <person name="Farmer C."/>
            <person name="Delehaunty K."/>
            <person name="Cordes M."/>
            <person name="Minx P."/>
            <person name="Tomlinson C."/>
            <person name="Chen J."/>
            <person name="Wollam A."/>
            <person name="Pepin K.H."/>
            <person name="Bhonagiri V."/>
            <person name="Zhang X."/>
            <person name="Warren W."/>
            <person name="Mitreva M."/>
            <person name="Mardis E.R."/>
            <person name="Wilson R.K."/>
        </authorList>
    </citation>
    <scope>NUCLEOTIDE SEQUENCE [LARGE SCALE GENOMIC DNA]</scope>
    <source>
        <strain evidence="1 2">F0570</strain>
    </source>
</reference>
<proteinExistence type="predicted"/>
<gene>
    <name evidence="1" type="ORF">HMPREF1555_00830</name>
</gene>
<comment type="caution">
    <text evidence="1">The sequence shown here is derived from an EMBL/GenBank/DDBJ whole genome shotgun (WGS) entry which is preliminary data.</text>
</comment>
<accession>A0A0E2M6B1</accession>
<dbReference type="AlphaFoldDB" id="A0A0E2M6B1"/>
<organism evidence="1 2">
    <name type="scientific">Porphyromonas gingivalis F0570</name>
    <dbReference type="NCBI Taxonomy" id="1227271"/>
    <lineage>
        <taxon>Bacteria</taxon>
        <taxon>Pseudomonadati</taxon>
        <taxon>Bacteroidota</taxon>
        <taxon>Bacteroidia</taxon>
        <taxon>Bacteroidales</taxon>
        <taxon>Porphyromonadaceae</taxon>
        <taxon>Porphyromonas</taxon>
    </lineage>
</organism>
<dbReference type="HOGENOM" id="CLU_212174_0_0_10"/>
<evidence type="ECO:0000313" key="2">
    <source>
        <dbReference type="Proteomes" id="UP000016630"/>
    </source>
</evidence>
<dbReference type="PATRIC" id="fig|1227271.3.peg.726"/>
<evidence type="ECO:0000313" key="1">
    <source>
        <dbReference type="EMBL" id="ERJ67266.1"/>
    </source>
</evidence>
<protein>
    <submittedName>
        <fullName evidence="1">Uncharacterized protein</fullName>
    </submittedName>
</protein>
<sequence>MVRYRVFLVIRKRQPMEGIEKRGSPSFNKPSPASILGCIACAFAEKKDKKTREIET</sequence>
<dbReference type="Proteomes" id="UP000016630">
    <property type="component" value="Unassembled WGS sequence"/>
</dbReference>
<dbReference type="EMBL" id="AWUW01000055">
    <property type="protein sequence ID" value="ERJ67266.1"/>
    <property type="molecule type" value="Genomic_DNA"/>
</dbReference>